<organism evidence="2 3">
    <name type="scientific">Paenibacillus sacheonensis</name>
    <dbReference type="NCBI Taxonomy" id="742054"/>
    <lineage>
        <taxon>Bacteria</taxon>
        <taxon>Bacillati</taxon>
        <taxon>Bacillota</taxon>
        <taxon>Bacilli</taxon>
        <taxon>Bacillales</taxon>
        <taxon>Paenibacillaceae</taxon>
        <taxon>Paenibacillus</taxon>
    </lineage>
</organism>
<dbReference type="PANTHER" id="PTHR43610">
    <property type="entry name" value="BLL6696 PROTEIN"/>
    <property type="match status" value="1"/>
</dbReference>
<protein>
    <submittedName>
        <fullName evidence="2">GNAT family N-acetyltransferase</fullName>
    </submittedName>
</protein>
<dbReference type="Gene3D" id="3.40.630.30">
    <property type="match status" value="1"/>
</dbReference>
<dbReference type="InterPro" id="IPR016181">
    <property type="entry name" value="Acyl_CoA_acyltransferase"/>
</dbReference>
<dbReference type="SUPFAM" id="SSF55729">
    <property type="entry name" value="Acyl-CoA N-acyltransferases (Nat)"/>
    <property type="match status" value="1"/>
</dbReference>
<comment type="caution">
    <text evidence="2">The sequence shown here is derived from an EMBL/GenBank/DDBJ whole genome shotgun (WGS) entry which is preliminary data.</text>
</comment>
<dbReference type="RefSeq" id="WP_161703611.1">
    <property type="nucleotide sequence ID" value="NZ_JAAAMU010000020.1"/>
</dbReference>
<keyword evidence="3" id="KW-1185">Reference proteome</keyword>
<sequence>MESHAVTLEGERVRLLPLRLDHAEPLFNAIDRPEVWSYLPCRMEGLEDMTTHVREALDGRERGTDLPFAVLDKASNQLVGMTRVLGISTEDRSAEIGWTWYSSKVWRTRVNTECKYLLLRYCFEALHTIRVQFRADLRNTRSNEAILRIGAKQEGIFRKNKILYNGHIRDSVFYSILEEEWPEVQQRLQQLLTSRHGAGPIG</sequence>
<keyword evidence="2" id="KW-0808">Transferase</keyword>
<gene>
    <name evidence="2" type="ORF">GT003_26305</name>
</gene>
<name>A0A7X5C3N6_9BACL</name>
<dbReference type="AlphaFoldDB" id="A0A7X5C3N6"/>
<dbReference type="Pfam" id="PF13302">
    <property type="entry name" value="Acetyltransf_3"/>
    <property type="match status" value="1"/>
</dbReference>
<evidence type="ECO:0000313" key="2">
    <source>
        <dbReference type="EMBL" id="NBC72525.1"/>
    </source>
</evidence>
<dbReference type="Proteomes" id="UP000558113">
    <property type="component" value="Unassembled WGS sequence"/>
</dbReference>
<dbReference type="GO" id="GO:0016747">
    <property type="term" value="F:acyltransferase activity, transferring groups other than amino-acyl groups"/>
    <property type="evidence" value="ECO:0007669"/>
    <property type="project" value="InterPro"/>
</dbReference>
<dbReference type="EMBL" id="JAAAMU010000020">
    <property type="protein sequence ID" value="NBC72525.1"/>
    <property type="molecule type" value="Genomic_DNA"/>
</dbReference>
<dbReference type="PANTHER" id="PTHR43610:SF1">
    <property type="entry name" value="N-ACETYLTRANSFERASE DOMAIN-CONTAINING PROTEIN"/>
    <property type="match status" value="1"/>
</dbReference>
<evidence type="ECO:0000313" key="3">
    <source>
        <dbReference type="Proteomes" id="UP000558113"/>
    </source>
</evidence>
<feature type="domain" description="N-acetyltransferase" evidence="1">
    <location>
        <begin position="12"/>
        <end position="152"/>
    </location>
</feature>
<proteinExistence type="predicted"/>
<dbReference type="InterPro" id="IPR000182">
    <property type="entry name" value="GNAT_dom"/>
</dbReference>
<dbReference type="OrthoDB" id="9795199at2"/>
<reference evidence="2 3" key="1">
    <citation type="submission" date="2020-01" db="EMBL/GenBank/DDBJ databases">
        <title>Paenibacillus soybeanensis sp. nov. isolated from the nodules of soybean (Glycine max(L.) Merr).</title>
        <authorList>
            <person name="Wang H."/>
        </authorList>
    </citation>
    <scope>NUCLEOTIDE SEQUENCE [LARGE SCALE GENOMIC DNA]</scope>
    <source>
        <strain evidence="2 3">DSM 23054</strain>
    </source>
</reference>
<accession>A0A7X5C3N6</accession>
<evidence type="ECO:0000259" key="1">
    <source>
        <dbReference type="Pfam" id="PF13302"/>
    </source>
</evidence>